<name>A0A146KFZ8_9EUKA</name>
<accession>A0A146KFZ8</accession>
<dbReference type="EMBL" id="GDID01002397">
    <property type="protein sequence ID" value="JAP94209.1"/>
    <property type="molecule type" value="Transcribed_RNA"/>
</dbReference>
<evidence type="ECO:0000256" key="1">
    <source>
        <dbReference type="SAM" id="MobiDB-lite"/>
    </source>
</evidence>
<proteinExistence type="predicted"/>
<organism evidence="2">
    <name type="scientific">Trepomonas sp. PC1</name>
    <dbReference type="NCBI Taxonomy" id="1076344"/>
    <lineage>
        <taxon>Eukaryota</taxon>
        <taxon>Metamonada</taxon>
        <taxon>Diplomonadida</taxon>
        <taxon>Hexamitidae</taxon>
        <taxon>Hexamitinae</taxon>
        <taxon>Trepomonas</taxon>
    </lineage>
</organism>
<sequence>FINNSVDKSMIRPVSRSGRLTAAPKGDQYTMPKRAQSSMNKEPQFENDPAERLYSSPAPKMDYNQPEQPITRSPVKNFAPKNLVVPMEFSHETAFSRRM</sequence>
<dbReference type="AlphaFoldDB" id="A0A146KFZ8"/>
<reference evidence="2" key="1">
    <citation type="submission" date="2015-07" db="EMBL/GenBank/DDBJ databases">
        <title>Adaptation to a free-living lifestyle via gene acquisitions in the diplomonad Trepomonas sp. PC1.</title>
        <authorList>
            <person name="Xu F."/>
            <person name="Jerlstrom-Hultqvist J."/>
            <person name="Kolisko M."/>
            <person name="Simpson A.G.B."/>
            <person name="Roger A.J."/>
            <person name="Svard S.G."/>
            <person name="Andersson J.O."/>
        </authorList>
    </citation>
    <scope>NUCLEOTIDE SEQUENCE</scope>
    <source>
        <strain evidence="2">PC1</strain>
    </source>
</reference>
<feature type="region of interest" description="Disordered" evidence="1">
    <location>
        <begin position="1"/>
        <end position="75"/>
    </location>
</feature>
<evidence type="ECO:0000313" key="2">
    <source>
        <dbReference type="EMBL" id="JAP94209.1"/>
    </source>
</evidence>
<feature type="non-terminal residue" evidence="2">
    <location>
        <position position="1"/>
    </location>
</feature>
<protein>
    <submittedName>
        <fullName evidence="2">Dynein heavy chain</fullName>
    </submittedName>
</protein>
<gene>
    <name evidence="2" type="ORF">TPC1_13232</name>
</gene>
<feature type="non-terminal residue" evidence="2">
    <location>
        <position position="99"/>
    </location>
</feature>